<reference evidence="6" key="1">
    <citation type="journal article" date="2020" name="Nature">
        <title>Giant virus diversity and host interactions through global metagenomics.</title>
        <authorList>
            <person name="Schulz F."/>
            <person name="Roux S."/>
            <person name="Paez-Espino D."/>
            <person name="Jungbluth S."/>
            <person name="Walsh D.A."/>
            <person name="Denef V.J."/>
            <person name="McMahon K.D."/>
            <person name="Konstantinidis K.T."/>
            <person name="Eloe-Fadrosh E.A."/>
            <person name="Kyrpides N.C."/>
            <person name="Woyke T."/>
        </authorList>
    </citation>
    <scope>NUCLEOTIDE SEQUENCE</scope>
    <source>
        <strain evidence="6">GVMAG-M-3300010158-13</strain>
    </source>
</reference>
<evidence type="ECO:0000256" key="2">
    <source>
        <dbReference type="ARBA" id="ARBA00006787"/>
    </source>
</evidence>
<keyword evidence="3" id="KW-0479">Metal-binding</keyword>
<evidence type="ECO:0000313" key="6">
    <source>
        <dbReference type="EMBL" id="QHS87906.1"/>
    </source>
</evidence>
<dbReference type="GO" id="GO:0010436">
    <property type="term" value="F:carotenoid dioxygenase activity"/>
    <property type="evidence" value="ECO:0007669"/>
    <property type="project" value="TreeGrafter"/>
</dbReference>
<comment type="similarity">
    <text evidence="2">Belongs to the carotenoid oxygenase family.</text>
</comment>
<evidence type="ECO:0000256" key="5">
    <source>
        <dbReference type="ARBA" id="ARBA00023004"/>
    </source>
</evidence>
<dbReference type="EMBL" id="MN739089">
    <property type="protein sequence ID" value="QHS87906.1"/>
    <property type="molecule type" value="Genomic_DNA"/>
</dbReference>
<dbReference type="GO" id="GO:0016121">
    <property type="term" value="P:carotene catabolic process"/>
    <property type="evidence" value="ECO:0007669"/>
    <property type="project" value="TreeGrafter"/>
</dbReference>
<evidence type="ECO:0000256" key="1">
    <source>
        <dbReference type="ARBA" id="ARBA00001954"/>
    </source>
</evidence>
<evidence type="ECO:0000256" key="3">
    <source>
        <dbReference type="ARBA" id="ARBA00022723"/>
    </source>
</evidence>
<dbReference type="GO" id="GO:0009570">
    <property type="term" value="C:chloroplast stroma"/>
    <property type="evidence" value="ECO:0007669"/>
    <property type="project" value="TreeGrafter"/>
</dbReference>
<sequence length="434" mass="50201">MNLLMTLLFCQVLKISTFFSTMADNKSILKRVNGFYGLVGPHIKVHNKTTLYDLFTGDGLIQGVFLKNGQPNFVNHLINTDKLKYEKKHGPVSTNMFVQMLFMMFHKMRLLPNLLGLANTALLNVNNKIFALYERDVPYLIDIDFENNEINTVNKVKVQNLKSFSAHSKFSKPFIETLDYNVVKKYVNYFILNENLEILVHNKIHTKYMPIVHDFLSLNESILICDGPIVLDIKGIFENHLPVRFDHSKNTFFHHMTHDGFTESYETSSAFYIFHYAQGKENTDTIELFAAVYENLDFSRLEIQGRYRKIIINKITKSVSMETNPLLETMNLDFPVRYKSKIVLRNIENNFIKEFIICEGLTIVGRIKLKNKTICGEPALIPGTPLLLCFANCITEDKSFLVVINLESKEINEFDTKQGRLYIGFHSLFFPNDI</sequence>
<dbReference type="PANTHER" id="PTHR10543">
    <property type="entry name" value="BETA-CAROTENE DIOXYGENASE"/>
    <property type="match status" value="1"/>
</dbReference>
<proteinExistence type="inferred from homology"/>
<organism evidence="6">
    <name type="scientific">viral metagenome</name>
    <dbReference type="NCBI Taxonomy" id="1070528"/>
    <lineage>
        <taxon>unclassified sequences</taxon>
        <taxon>metagenomes</taxon>
        <taxon>organismal metagenomes</taxon>
    </lineage>
</organism>
<comment type="cofactor">
    <cofactor evidence="1">
        <name>Fe(2+)</name>
        <dbReference type="ChEBI" id="CHEBI:29033"/>
    </cofactor>
</comment>
<keyword evidence="5" id="KW-0408">Iron</keyword>
<dbReference type="GO" id="GO:0046872">
    <property type="term" value="F:metal ion binding"/>
    <property type="evidence" value="ECO:0007669"/>
    <property type="project" value="UniProtKB-KW"/>
</dbReference>
<keyword evidence="4" id="KW-0560">Oxidoreductase</keyword>
<name>A0A6C0B745_9ZZZZ</name>
<protein>
    <submittedName>
        <fullName evidence="6">Uncharacterized protein</fullName>
    </submittedName>
</protein>
<evidence type="ECO:0000256" key="4">
    <source>
        <dbReference type="ARBA" id="ARBA00023002"/>
    </source>
</evidence>
<dbReference type="PANTHER" id="PTHR10543:SF89">
    <property type="entry name" value="CAROTENOID 9,10(9',10')-CLEAVAGE DIOXYGENASE 1"/>
    <property type="match status" value="1"/>
</dbReference>
<dbReference type="AlphaFoldDB" id="A0A6C0B745"/>
<dbReference type="InterPro" id="IPR004294">
    <property type="entry name" value="Carotenoid_Oase"/>
</dbReference>
<dbReference type="Pfam" id="PF03055">
    <property type="entry name" value="RPE65"/>
    <property type="match status" value="1"/>
</dbReference>
<accession>A0A6C0B745</accession>